<dbReference type="AlphaFoldDB" id="A0A8S9QD40"/>
<comment type="caution">
    <text evidence="2">The sequence shown here is derived from an EMBL/GenBank/DDBJ whole genome shotgun (WGS) entry which is preliminary data.</text>
</comment>
<evidence type="ECO:0000313" key="3">
    <source>
        <dbReference type="Proteomes" id="UP000712600"/>
    </source>
</evidence>
<sequence length="88" mass="9838">MAAEKFGPHLKTILKGKHVDTIYELWGVSYAVEIELPEDAEKTNIQNGSPGELGRDTGQLAPRARPILHGPFQTRSHPITMHLRPKFP</sequence>
<organism evidence="2 3">
    <name type="scientific">Brassica cretica</name>
    <name type="common">Mustard</name>
    <dbReference type="NCBI Taxonomy" id="69181"/>
    <lineage>
        <taxon>Eukaryota</taxon>
        <taxon>Viridiplantae</taxon>
        <taxon>Streptophyta</taxon>
        <taxon>Embryophyta</taxon>
        <taxon>Tracheophyta</taxon>
        <taxon>Spermatophyta</taxon>
        <taxon>Magnoliopsida</taxon>
        <taxon>eudicotyledons</taxon>
        <taxon>Gunneridae</taxon>
        <taxon>Pentapetalae</taxon>
        <taxon>rosids</taxon>
        <taxon>malvids</taxon>
        <taxon>Brassicales</taxon>
        <taxon>Brassicaceae</taxon>
        <taxon>Brassiceae</taxon>
        <taxon>Brassica</taxon>
    </lineage>
</organism>
<dbReference type="EMBL" id="QGKX02001290">
    <property type="protein sequence ID" value="KAF3537632.1"/>
    <property type="molecule type" value="Genomic_DNA"/>
</dbReference>
<feature type="region of interest" description="Disordered" evidence="1">
    <location>
        <begin position="68"/>
        <end position="88"/>
    </location>
</feature>
<gene>
    <name evidence="2" type="ORF">F2Q69_00020525</name>
</gene>
<protein>
    <submittedName>
        <fullName evidence="2">Uncharacterized protein</fullName>
    </submittedName>
</protein>
<accession>A0A8S9QD40</accession>
<evidence type="ECO:0000256" key="1">
    <source>
        <dbReference type="SAM" id="MobiDB-lite"/>
    </source>
</evidence>
<evidence type="ECO:0000313" key="2">
    <source>
        <dbReference type="EMBL" id="KAF3537632.1"/>
    </source>
</evidence>
<dbReference type="Proteomes" id="UP000712600">
    <property type="component" value="Unassembled WGS sequence"/>
</dbReference>
<name>A0A8S9QD40_BRACR</name>
<proteinExistence type="predicted"/>
<reference evidence="2" key="1">
    <citation type="submission" date="2019-12" db="EMBL/GenBank/DDBJ databases">
        <title>Genome sequencing and annotation of Brassica cretica.</title>
        <authorList>
            <person name="Studholme D.J."/>
            <person name="Sarris P."/>
        </authorList>
    </citation>
    <scope>NUCLEOTIDE SEQUENCE</scope>
    <source>
        <strain evidence="2">PFS-109/04</strain>
        <tissue evidence="2">Leaf</tissue>
    </source>
</reference>